<evidence type="ECO:0000313" key="3">
    <source>
        <dbReference type="Proteomes" id="UP000287969"/>
    </source>
</evidence>
<dbReference type="KEGG" id="spoa:EQM13_03460"/>
<feature type="transmembrane region" description="Helical" evidence="1">
    <location>
        <begin position="31"/>
        <end position="51"/>
    </location>
</feature>
<dbReference type="RefSeq" id="WP_128751959.1">
    <property type="nucleotide sequence ID" value="NZ_CP035282.1"/>
</dbReference>
<feature type="transmembrane region" description="Helical" evidence="1">
    <location>
        <begin position="7"/>
        <end position="25"/>
    </location>
</feature>
<reference evidence="3" key="1">
    <citation type="submission" date="2019-01" db="EMBL/GenBank/DDBJ databases">
        <title>Draft genomes of a novel of Sporanaerobacter strains.</title>
        <authorList>
            <person name="Ma S."/>
        </authorList>
    </citation>
    <scope>NUCLEOTIDE SEQUENCE [LARGE SCALE GENOMIC DNA]</scope>
    <source>
        <strain evidence="3">NJN-17</strain>
    </source>
</reference>
<keyword evidence="1" id="KW-0472">Membrane</keyword>
<feature type="transmembrane region" description="Helical" evidence="1">
    <location>
        <begin position="72"/>
        <end position="91"/>
    </location>
</feature>
<keyword evidence="1" id="KW-0812">Transmembrane</keyword>
<proteinExistence type="predicted"/>
<name>A0A410Q9Q5_9FIRM</name>
<sequence length="130" mass="14292">MGKGVRIFYLFIALLAVFIVLFDDFSLKSTLFVIIVPLILSIVLIMLWDYINKVTKDSNSILLKIIKGVVKGTSYFIMFIIAIGILIFIVADSADWLTGIDSGVLLLIGVIIWSTFSITGAVNSTKKGSK</sequence>
<dbReference type="AlphaFoldDB" id="A0A410Q9Q5"/>
<evidence type="ECO:0000256" key="1">
    <source>
        <dbReference type="SAM" id="Phobius"/>
    </source>
</evidence>
<organism evidence="2 3">
    <name type="scientific">Acidilutibacter cellobiosedens</name>
    <dbReference type="NCBI Taxonomy" id="2507161"/>
    <lineage>
        <taxon>Bacteria</taxon>
        <taxon>Bacillati</taxon>
        <taxon>Bacillota</taxon>
        <taxon>Tissierellia</taxon>
        <taxon>Tissierellales</taxon>
        <taxon>Acidilutibacteraceae</taxon>
        <taxon>Acidilutibacter</taxon>
    </lineage>
</organism>
<keyword evidence="3" id="KW-1185">Reference proteome</keyword>
<feature type="transmembrane region" description="Helical" evidence="1">
    <location>
        <begin position="103"/>
        <end position="122"/>
    </location>
</feature>
<gene>
    <name evidence="2" type="ORF">EQM13_03460</name>
</gene>
<evidence type="ECO:0000313" key="2">
    <source>
        <dbReference type="EMBL" id="QAT60699.1"/>
    </source>
</evidence>
<keyword evidence="1" id="KW-1133">Transmembrane helix</keyword>
<dbReference type="EMBL" id="CP035282">
    <property type="protein sequence ID" value="QAT60699.1"/>
    <property type="molecule type" value="Genomic_DNA"/>
</dbReference>
<dbReference type="Proteomes" id="UP000287969">
    <property type="component" value="Chromosome"/>
</dbReference>
<protein>
    <submittedName>
        <fullName evidence="2">Uncharacterized protein</fullName>
    </submittedName>
</protein>
<accession>A0A410Q9Q5</accession>